<dbReference type="GO" id="GO:0003677">
    <property type="term" value="F:DNA binding"/>
    <property type="evidence" value="ECO:0007669"/>
    <property type="project" value="UniProtKB-KW"/>
</dbReference>
<gene>
    <name evidence="8" type="ORF">WJX84_008553</name>
</gene>
<dbReference type="EMBL" id="JALJOV010000074">
    <property type="protein sequence ID" value="KAK9867628.1"/>
    <property type="molecule type" value="Genomic_DNA"/>
</dbReference>
<proteinExistence type="predicted"/>
<dbReference type="CDD" id="cd00084">
    <property type="entry name" value="HMG-box_SF"/>
    <property type="match status" value="1"/>
</dbReference>
<keyword evidence="9" id="KW-1185">Reference proteome</keyword>
<sequence length="869" mass="92457">MAEHTLACSAPDSSQPHQVTRIRTDGNNVTSEPGHEGGPVVDDNGAAQSAEPQPGSFQDYDEELDYIDEDDEPVGGHAGHDISQGAMGHDVVAPPPLAYIQQAAGVTSSSWISQSAAATPGANNSGPAALRMQHAAMPPNECMQGNHELAPHGKGKASARGGRDDGPEQWDPRRPDAQKTVCLSEWLSRETKDAPSQSGRSATPSGPAPESSPKHATCKQLYGPPPEEPAHPDTIAVKEPHAKAAKERRRPNFFNMYVSDEVKCLKAANPGLDQSVAFGLASSNWKDLSGAEKAAFKAAGDSRFENFGASAHEQPSSIRRVEKQTAALHTRVLLEPTAAQTSLRTKTAMAPAHTGSFTSQSHVAQDGIPDVAMQQDHVQPSLHQGNKLLESRSSKFKGVTKHRRSGRWEAHIWVKEMGRQVYLGGFEHEAHAAEVYDVAALRAKGSHAKLNFPRDRYADLMEYVSSLSLDELAITLRRQSQGFSRGSSKYRGVTHHPTGRWESRIGIPGSRHLYLGLFESEREAAVMYDRALVRLRGAGAATNFGVSDYKADLAAHYQMKQAELGFSVVPVAEDEDPPISDVDSDATHSLNEDDDEMDIDNGILDAACKGANVKGSSTISIASLHPPMHSAPAVPQRRNGLSSLDGDAAYVSIMDMLKEKRGNVPRRGGPARSSAGGSQATTAQNVIAGYVRDVSAEACRRLKGIDLRTPDHAAAASSIQRYGSQSMAASYSAALQPNPGQNNPQPGTGAKAMYGYHQGSYALHPGSVPLVGSQGGGHGTGSMRSSSAVEVSGPQDLLHKALARKAVQQAQQRAISDGAPPAQPRQPVQSAAAFQGLAPVRMECQDTGGSSGIVRHTPRIKAFSQQGIA</sequence>
<feature type="region of interest" description="Disordered" evidence="6">
    <location>
        <begin position="661"/>
        <end position="680"/>
    </location>
</feature>
<dbReference type="PRINTS" id="PR00367">
    <property type="entry name" value="ETHRSPELEMNT"/>
</dbReference>
<dbReference type="InterPro" id="IPR001471">
    <property type="entry name" value="AP2/ERF_dom"/>
</dbReference>
<feature type="region of interest" description="Disordered" evidence="6">
    <location>
        <begin position="139"/>
        <end position="233"/>
    </location>
</feature>
<keyword evidence="3" id="KW-0238">DNA-binding</keyword>
<evidence type="ECO:0000313" key="9">
    <source>
        <dbReference type="Proteomes" id="UP001485043"/>
    </source>
</evidence>
<reference evidence="8 9" key="1">
    <citation type="journal article" date="2024" name="Nat. Commun.">
        <title>Phylogenomics reveals the evolutionary origins of lichenization in chlorophyte algae.</title>
        <authorList>
            <person name="Puginier C."/>
            <person name="Libourel C."/>
            <person name="Otte J."/>
            <person name="Skaloud P."/>
            <person name="Haon M."/>
            <person name="Grisel S."/>
            <person name="Petersen M."/>
            <person name="Berrin J.G."/>
            <person name="Delaux P.M."/>
            <person name="Dal Grande F."/>
            <person name="Keller J."/>
        </authorList>
    </citation>
    <scope>NUCLEOTIDE SEQUENCE [LARGE SCALE GENOMIC DNA]</scope>
    <source>
        <strain evidence="8 9">SAG 2523</strain>
    </source>
</reference>
<dbReference type="InterPro" id="IPR036955">
    <property type="entry name" value="AP2/ERF_dom_sf"/>
</dbReference>
<feature type="compositionally biased region" description="Low complexity" evidence="6">
    <location>
        <begin position="665"/>
        <end position="678"/>
    </location>
</feature>
<name>A0AAW1TFJ5_9CHLO</name>
<dbReference type="CDD" id="cd00018">
    <property type="entry name" value="AP2"/>
    <property type="match status" value="2"/>
</dbReference>
<dbReference type="Gene3D" id="3.30.730.10">
    <property type="entry name" value="AP2/ERF domain"/>
    <property type="match status" value="2"/>
</dbReference>
<evidence type="ECO:0000256" key="3">
    <source>
        <dbReference type="ARBA" id="ARBA00023125"/>
    </source>
</evidence>
<evidence type="ECO:0000256" key="6">
    <source>
        <dbReference type="SAM" id="MobiDB-lite"/>
    </source>
</evidence>
<accession>A0AAW1TFJ5</accession>
<comment type="subcellular location">
    <subcellularLocation>
        <location evidence="1">Nucleus</location>
    </subcellularLocation>
</comment>
<dbReference type="PANTHER" id="PTHR32467:SF90">
    <property type="entry name" value="AP2-LIKE ETHYLENE-RESPONSIVE TRANSCRIPTION FACTOR AIL1"/>
    <property type="match status" value="1"/>
</dbReference>
<feature type="compositionally biased region" description="Basic and acidic residues" evidence="6">
    <location>
        <begin position="161"/>
        <end position="177"/>
    </location>
</feature>
<evidence type="ECO:0000256" key="4">
    <source>
        <dbReference type="ARBA" id="ARBA00023163"/>
    </source>
</evidence>
<dbReference type="GO" id="GO:0005634">
    <property type="term" value="C:nucleus"/>
    <property type="evidence" value="ECO:0007669"/>
    <property type="project" value="UniProtKB-SubCell"/>
</dbReference>
<dbReference type="Gene3D" id="1.10.30.10">
    <property type="entry name" value="High mobility group box domain"/>
    <property type="match status" value="1"/>
</dbReference>
<dbReference type="PANTHER" id="PTHR32467">
    <property type="entry name" value="AP2-LIKE ETHYLENE-RESPONSIVE TRANSCRIPTION FACTOR"/>
    <property type="match status" value="1"/>
</dbReference>
<organism evidence="8 9">
    <name type="scientific">Apatococcus fuscideae</name>
    <dbReference type="NCBI Taxonomy" id="2026836"/>
    <lineage>
        <taxon>Eukaryota</taxon>
        <taxon>Viridiplantae</taxon>
        <taxon>Chlorophyta</taxon>
        <taxon>core chlorophytes</taxon>
        <taxon>Trebouxiophyceae</taxon>
        <taxon>Chlorellales</taxon>
        <taxon>Chlorellaceae</taxon>
        <taxon>Apatococcus</taxon>
    </lineage>
</organism>
<feature type="region of interest" description="Disordered" evidence="6">
    <location>
        <begin position="1"/>
        <end position="89"/>
    </location>
</feature>
<dbReference type="Proteomes" id="UP001485043">
    <property type="component" value="Unassembled WGS sequence"/>
</dbReference>
<feature type="domain" description="AP2/ERF" evidence="7">
    <location>
        <begin position="489"/>
        <end position="545"/>
    </location>
</feature>
<dbReference type="AlphaFoldDB" id="A0AAW1TFJ5"/>
<keyword evidence="2" id="KW-0805">Transcription regulation</keyword>
<keyword evidence="4" id="KW-0804">Transcription</keyword>
<dbReference type="SMART" id="SM00380">
    <property type="entry name" value="AP2"/>
    <property type="match status" value="2"/>
</dbReference>
<dbReference type="SUPFAM" id="SSF47095">
    <property type="entry name" value="HMG-box"/>
    <property type="match status" value="1"/>
</dbReference>
<dbReference type="PROSITE" id="PS51032">
    <property type="entry name" value="AP2_ERF"/>
    <property type="match status" value="2"/>
</dbReference>
<dbReference type="InterPro" id="IPR016177">
    <property type="entry name" value="DNA-bd_dom_sf"/>
</dbReference>
<evidence type="ECO:0000313" key="8">
    <source>
        <dbReference type="EMBL" id="KAK9867628.1"/>
    </source>
</evidence>
<feature type="compositionally biased region" description="Polar residues" evidence="6">
    <location>
        <begin position="194"/>
        <end position="204"/>
    </location>
</feature>
<protein>
    <recommendedName>
        <fullName evidence="7">AP2/ERF domain-containing protein</fullName>
    </recommendedName>
</protein>
<feature type="domain" description="AP2/ERF" evidence="7">
    <location>
        <begin position="395"/>
        <end position="453"/>
    </location>
</feature>
<comment type="caution">
    <text evidence="8">The sequence shown here is derived from an EMBL/GenBank/DDBJ whole genome shotgun (WGS) entry which is preliminary data.</text>
</comment>
<evidence type="ECO:0000256" key="5">
    <source>
        <dbReference type="ARBA" id="ARBA00023242"/>
    </source>
</evidence>
<dbReference type="SUPFAM" id="SSF54171">
    <property type="entry name" value="DNA-binding domain"/>
    <property type="match status" value="2"/>
</dbReference>
<evidence type="ECO:0000256" key="1">
    <source>
        <dbReference type="ARBA" id="ARBA00004123"/>
    </source>
</evidence>
<feature type="compositionally biased region" description="Acidic residues" evidence="6">
    <location>
        <begin position="59"/>
        <end position="73"/>
    </location>
</feature>
<evidence type="ECO:0000259" key="7">
    <source>
        <dbReference type="PROSITE" id="PS51032"/>
    </source>
</evidence>
<keyword evidence="5" id="KW-0539">Nucleus</keyword>
<dbReference type="GO" id="GO:0003700">
    <property type="term" value="F:DNA-binding transcription factor activity"/>
    <property type="evidence" value="ECO:0007669"/>
    <property type="project" value="InterPro"/>
</dbReference>
<evidence type="ECO:0000256" key="2">
    <source>
        <dbReference type="ARBA" id="ARBA00023015"/>
    </source>
</evidence>
<dbReference type="InterPro" id="IPR036910">
    <property type="entry name" value="HMG_box_dom_sf"/>
</dbReference>